<proteinExistence type="predicted"/>
<organism evidence="1 2">
    <name type="scientific">Haematococcus lacustris</name>
    <name type="common">Green alga</name>
    <name type="synonym">Haematococcus pluvialis</name>
    <dbReference type="NCBI Taxonomy" id="44745"/>
    <lineage>
        <taxon>Eukaryota</taxon>
        <taxon>Viridiplantae</taxon>
        <taxon>Chlorophyta</taxon>
        <taxon>core chlorophytes</taxon>
        <taxon>Chlorophyceae</taxon>
        <taxon>CS clade</taxon>
        <taxon>Chlamydomonadales</taxon>
        <taxon>Haematococcaceae</taxon>
        <taxon>Haematococcus</taxon>
    </lineage>
</organism>
<protein>
    <submittedName>
        <fullName evidence="1">Uncharacterized protein</fullName>
    </submittedName>
</protein>
<accession>A0A699ZBP2</accession>
<comment type="caution">
    <text evidence="1">The sequence shown here is derived from an EMBL/GenBank/DDBJ whole genome shotgun (WGS) entry which is preliminary data.</text>
</comment>
<keyword evidence="2" id="KW-1185">Reference proteome</keyword>
<evidence type="ECO:0000313" key="1">
    <source>
        <dbReference type="EMBL" id="GFH19135.1"/>
    </source>
</evidence>
<evidence type="ECO:0000313" key="2">
    <source>
        <dbReference type="Proteomes" id="UP000485058"/>
    </source>
</evidence>
<gene>
    <name evidence="1" type="ORF">HaLaN_16036</name>
</gene>
<name>A0A699ZBP2_HAELA</name>
<dbReference type="AlphaFoldDB" id="A0A699ZBP2"/>
<sequence>MAASGVRVASEAVGVRVRRSEAAMMRDDEELSDFDKVEDGEQRVPCKRAAWTDAEEKFLRGLVTRRPGQRFVHGLPRAAPLQQLSDVYSSSEGMPVQHMRLVRLRATAHPMHALVAGFLSPHGLPMSERASLLFCHPPGLTGG</sequence>
<dbReference type="EMBL" id="BLLF01001411">
    <property type="protein sequence ID" value="GFH19135.1"/>
    <property type="molecule type" value="Genomic_DNA"/>
</dbReference>
<reference evidence="1 2" key="1">
    <citation type="submission" date="2020-02" db="EMBL/GenBank/DDBJ databases">
        <title>Draft genome sequence of Haematococcus lacustris strain NIES-144.</title>
        <authorList>
            <person name="Morimoto D."/>
            <person name="Nakagawa S."/>
            <person name="Yoshida T."/>
            <person name="Sawayama S."/>
        </authorList>
    </citation>
    <scope>NUCLEOTIDE SEQUENCE [LARGE SCALE GENOMIC DNA]</scope>
    <source>
        <strain evidence="1 2">NIES-144</strain>
    </source>
</reference>
<dbReference type="Proteomes" id="UP000485058">
    <property type="component" value="Unassembled WGS sequence"/>
</dbReference>